<keyword evidence="1" id="KW-1133">Transmembrane helix</keyword>
<gene>
    <name evidence="2" type="ORF">DL546_002542</name>
</gene>
<feature type="transmembrane region" description="Helical" evidence="1">
    <location>
        <begin position="20"/>
        <end position="42"/>
    </location>
</feature>
<comment type="caution">
    <text evidence="2">The sequence shown here is derived from an EMBL/GenBank/DDBJ whole genome shotgun (WGS) entry which is preliminary data.</text>
</comment>
<accession>A0A420Y4H0</accession>
<dbReference type="Proteomes" id="UP000275385">
    <property type="component" value="Unassembled WGS sequence"/>
</dbReference>
<name>A0A420Y4H0_9PEZI</name>
<protein>
    <submittedName>
        <fullName evidence="2">Uncharacterized protein</fullName>
    </submittedName>
</protein>
<reference evidence="2 3" key="1">
    <citation type="submission" date="2018-08" db="EMBL/GenBank/DDBJ databases">
        <title>Draft genome of the lignicolous fungus Coniochaeta pulveracea.</title>
        <authorList>
            <person name="Borstlap C.J."/>
            <person name="De Witt R.N."/>
            <person name="Botha A."/>
            <person name="Volschenk H."/>
        </authorList>
    </citation>
    <scope>NUCLEOTIDE SEQUENCE [LARGE SCALE GENOMIC DNA]</scope>
    <source>
        <strain evidence="2 3">CAB683</strain>
    </source>
</reference>
<proteinExistence type="predicted"/>
<evidence type="ECO:0000256" key="1">
    <source>
        <dbReference type="SAM" id="Phobius"/>
    </source>
</evidence>
<keyword evidence="3" id="KW-1185">Reference proteome</keyword>
<dbReference type="EMBL" id="QVQW01000051">
    <property type="protein sequence ID" value="RKU42781.1"/>
    <property type="molecule type" value="Genomic_DNA"/>
</dbReference>
<evidence type="ECO:0000313" key="3">
    <source>
        <dbReference type="Proteomes" id="UP000275385"/>
    </source>
</evidence>
<dbReference type="AlphaFoldDB" id="A0A420Y4H0"/>
<sequence>MARNCTPLAVLPDERCFTAIALFCEAVLTIVYGNPCLCLALFAERVLPRRMFEPGVLMLGSMIVFRSF</sequence>
<keyword evidence="1" id="KW-0812">Transmembrane</keyword>
<evidence type="ECO:0000313" key="2">
    <source>
        <dbReference type="EMBL" id="RKU42781.1"/>
    </source>
</evidence>
<keyword evidence="1" id="KW-0472">Membrane</keyword>
<organism evidence="2 3">
    <name type="scientific">Coniochaeta pulveracea</name>
    <dbReference type="NCBI Taxonomy" id="177199"/>
    <lineage>
        <taxon>Eukaryota</taxon>
        <taxon>Fungi</taxon>
        <taxon>Dikarya</taxon>
        <taxon>Ascomycota</taxon>
        <taxon>Pezizomycotina</taxon>
        <taxon>Sordariomycetes</taxon>
        <taxon>Sordariomycetidae</taxon>
        <taxon>Coniochaetales</taxon>
        <taxon>Coniochaetaceae</taxon>
        <taxon>Coniochaeta</taxon>
    </lineage>
</organism>